<evidence type="ECO:0000313" key="6">
    <source>
        <dbReference type="Proteomes" id="UP000602004"/>
    </source>
</evidence>
<dbReference type="PANTHER" id="PTHR42796">
    <property type="entry name" value="FUMARYLACETOACETATE HYDROLASE DOMAIN-CONTAINING PROTEIN 2A-RELATED"/>
    <property type="match status" value="1"/>
</dbReference>
<sequence>MRFFEFIRDGKLGLAIGQADSELIGLCVGDAGYPGSLASLIEAGPESLAAAARTLRNGAPIALDKVLLLPPVREPGKIICLGLNYADHAKEGGFDIPAYPTIFARFASSLIGHGAPIVRPKVSTLLDYEAELVAIVGKGGRNIPKERALEHVAGYSIFNDASIRDYQLRTPQWTVGKNFDGTGAFGPCFVTADELPPGASGLKITARLNGEVVQRSSTDQLIFDVASIVALLSEAMTLESGDVIVTGTPSGVGHARSPALYMKAGDVCEVEIEQIGVLRNPVVDA</sequence>
<evidence type="ECO:0000313" key="5">
    <source>
        <dbReference type="EMBL" id="GGC27180.1"/>
    </source>
</evidence>
<evidence type="ECO:0000256" key="1">
    <source>
        <dbReference type="ARBA" id="ARBA00001946"/>
    </source>
</evidence>
<evidence type="ECO:0000256" key="3">
    <source>
        <dbReference type="ARBA" id="ARBA00022723"/>
    </source>
</evidence>
<gene>
    <name evidence="5" type="ORF">GCM10011400_12000</name>
</gene>
<feature type="domain" description="Fumarylacetoacetase-like C-terminal" evidence="4">
    <location>
        <begin position="77"/>
        <end position="283"/>
    </location>
</feature>
<accession>A0ABQ1LNF1</accession>
<keyword evidence="6" id="KW-1185">Reference proteome</keyword>
<name>A0ABQ1LNF1_9BURK</name>
<comment type="cofactor">
    <cofactor evidence="1">
        <name>Mg(2+)</name>
        <dbReference type="ChEBI" id="CHEBI:18420"/>
    </cofactor>
</comment>
<dbReference type="PANTHER" id="PTHR42796:SF4">
    <property type="entry name" value="FUMARYLACETOACETATE HYDROLASE DOMAIN-CONTAINING PROTEIN 2A"/>
    <property type="match status" value="1"/>
</dbReference>
<dbReference type="Pfam" id="PF01557">
    <property type="entry name" value="FAA_hydrolase"/>
    <property type="match status" value="1"/>
</dbReference>
<dbReference type="EMBL" id="BMHL01000002">
    <property type="protein sequence ID" value="GGC27180.1"/>
    <property type="molecule type" value="Genomic_DNA"/>
</dbReference>
<evidence type="ECO:0000259" key="4">
    <source>
        <dbReference type="Pfam" id="PF01557"/>
    </source>
</evidence>
<dbReference type="Gene3D" id="3.90.850.10">
    <property type="entry name" value="Fumarylacetoacetase-like, C-terminal domain"/>
    <property type="match status" value="1"/>
</dbReference>
<comment type="similarity">
    <text evidence="2">Belongs to the FAH family.</text>
</comment>
<keyword evidence="3" id="KW-0479">Metal-binding</keyword>
<dbReference type="RefSeq" id="WP_115782966.1">
    <property type="nucleotide sequence ID" value="NZ_BMHL01000002.1"/>
</dbReference>
<comment type="caution">
    <text evidence="5">The sequence shown here is derived from an EMBL/GenBank/DDBJ whole genome shotgun (WGS) entry which is preliminary data.</text>
</comment>
<reference evidence="6" key="1">
    <citation type="journal article" date="2019" name="Int. J. Syst. Evol. Microbiol.">
        <title>The Global Catalogue of Microorganisms (GCM) 10K type strain sequencing project: providing services to taxonomists for standard genome sequencing and annotation.</title>
        <authorList>
            <consortium name="The Broad Institute Genomics Platform"/>
            <consortium name="The Broad Institute Genome Sequencing Center for Infectious Disease"/>
            <person name="Wu L."/>
            <person name="Ma J."/>
        </authorList>
    </citation>
    <scope>NUCLEOTIDE SEQUENCE [LARGE SCALE GENOMIC DNA]</scope>
    <source>
        <strain evidence="6">CGMCC 1.15103</strain>
    </source>
</reference>
<dbReference type="SUPFAM" id="SSF56529">
    <property type="entry name" value="FAH"/>
    <property type="match status" value="1"/>
</dbReference>
<dbReference type="InterPro" id="IPR051121">
    <property type="entry name" value="FAH"/>
</dbReference>
<dbReference type="InterPro" id="IPR011234">
    <property type="entry name" value="Fumarylacetoacetase-like_C"/>
</dbReference>
<proteinExistence type="inferred from homology"/>
<dbReference type="InterPro" id="IPR036663">
    <property type="entry name" value="Fumarylacetoacetase_C_sf"/>
</dbReference>
<organism evidence="5 6">
    <name type="scientific">Paraburkholderia caffeinilytica</name>
    <dbReference type="NCBI Taxonomy" id="1761016"/>
    <lineage>
        <taxon>Bacteria</taxon>
        <taxon>Pseudomonadati</taxon>
        <taxon>Pseudomonadota</taxon>
        <taxon>Betaproteobacteria</taxon>
        <taxon>Burkholderiales</taxon>
        <taxon>Burkholderiaceae</taxon>
        <taxon>Paraburkholderia</taxon>
    </lineage>
</organism>
<evidence type="ECO:0000256" key="2">
    <source>
        <dbReference type="ARBA" id="ARBA00010211"/>
    </source>
</evidence>
<dbReference type="Proteomes" id="UP000602004">
    <property type="component" value="Unassembled WGS sequence"/>
</dbReference>
<protein>
    <submittedName>
        <fullName evidence="5">5-oxopent-3-ene-1,2,5-tricarboxylate decarboxylase</fullName>
    </submittedName>
</protein>